<dbReference type="GO" id="GO:0046972">
    <property type="term" value="F:histone H4K16 acetyltransferase activity"/>
    <property type="evidence" value="ECO:0007669"/>
    <property type="project" value="TreeGrafter"/>
</dbReference>
<evidence type="ECO:0000256" key="7">
    <source>
        <dbReference type="PIRSR" id="PIRSR602717-51"/>
    </source>
</evidence>
<dbReference type="Gene3D" id="1.10.10.10">
    <property type="entry name" value="Winged helix-like DNA-binding domain superfamily/Winged helix DNA-binding domain"/>
    <property type="match status" value="1"/>
</dbReference>
<dbReference type="GO" id="GO:0072487">
    <property type="term" value="C:MSL complex"/>
    <property type="evidence" value="ECO:0007669"/>
    <property type="project" value="TreeGrafter"/>
</dbReference>
<feature type="active site" description="Proton donor/acceptor" evidence="7">
    <location>
        <position position="310"/>
    </location>
</feature>
<keyword evidence="5" id="KW-0805">Transcription regulation</keyword>
<dbReference type="AlphaFoldDB" id="A0A7I8W9V4"/>
<dbReference type="EMBL" id="CAJFCJ010000024">
    <property type="protein sequence ID" value="CAD5124914.1"/>
    <property type="molecule type" value="Genomic_DNA"/>
</dbReference>
<comment type="catalytic activity">
    <reaction evidence="8">
        <text>L-lysyl-[protein] + acetyl-CoA = N(6)-acetyl-L-lysyl-[protein] + CoA + H(+)</text>
        <dbReference type="Rhea" id="RHEA:45948"/>
        <dbReference type="Rhea" id="RHEA-COMP:9752"/>
        <dbReference type="Rhea" id="RHEA-COMP:10731"/>
        <dbReference type="ChEBI" id="CHEBI:15378"/>
        <dbReference type="ChEBI" id="CHEBI:29969"/>
        <dbReference type="ChEBI" id="CHEBI:57287"/>
        <dbReference type="ChEBI" id="CHEBI:57288"/>
        <dbReference type="ChEBI" id="CHEBI:61930"/>
        <dbReference type="EC" id="2.3.1.48"/>
    </reaction>
</comment>
<dbReference type="SUPFAM" id="SSF54160">
    <property type="entry name" value="Chromo domain-like"/>
    <property type="match status" value="1"/>
</dbReference>
<dbReference type="SMART" id="SM00298">
    <property type="entry name" value="CHROMO"/>
    <property type="match status" value="1"/>
</dbReference>
<evidence type="ECO:0000256" key="1">
    <source>
        <dbReference type="ARBA" id="ARBA00010107"/>
    </source>
</evidence>
<feature type="region of interest" description="Disordered" evidence="9">
    <location>
        <begin position="77"/>
        <end position="126"/>
    </location>
</feature>
<dbReference type="OrthoDB" id="787137at2759"/>
<dbReference type="GO" id="GO:0035267">
    <property type="term" value="C:NuA4 histone acetyltransferase complex"/>
    <property type="evidence" value="ECO:0007669"/>
    <property type="project" value="TreeGrafter"/>
</dbReference>
<evidence type="ECO:0000256" key="6">
    <source>
        <dbReference type="ARBA" id="ARBA00023163"/>
    </source>
</evidence>
<keyword evidence="6" id="KW-0804">Transcription</keyword>
<dbReference type="SUPFAM" id="SSF55729">
    <property type="entry name" value="Acyl-CoA N-acyltransferases (Nat)"/>
    <property type="match status" value="1"/>
</dbReference>
<dbReference type="InterPro" id="IPR016197">
    <property type="entry name" value="Chromo-like_dom_sf"/>
</dbReference>
<name>A0A7I8W9V4_9ANNE</name>
<sequence length="404" mass="47311">MPSTNESASNLKKQRSKSISSQDLQVGTYYNIEKDGTQVGCIVERRLNAGIEEYYIHYEGLDRRLDEWVTADRIKNSVNNPKNEEPESPATSEGRKITRNMKRKHEETNLQESIQKEESENIEDDAEKERENLTMIKYIEQVQFGKIEMDTWYFSPYPNNFGRCKKLYICEFCLKYMEMEKTYRYHKGECAVRHPPGKKIYKKNQLEVYEIDGAEQKLYCQLLSLFCKLFIDHKTVFFDIGPFVFYVLTKVDRQGAHLIGYFSKEKKSDDDYNVACIVILPHYQKNGYGKFLIGLSYELTKLEGKQGTPEIPISDLGKKTYRSFWIWKLMSIIEDYRGIISIDELVKVTGILRDDIIDTFNYLNLNCFRKNEYVICIVPKMLEDIKNSGIYKVPSLVVDSDCML</sequence>
<dbReference type="FunFam" id="3.30.60.60:FF:000001">
    <property type="entry name" value="Histone acetyltransferase"/>
    <property type="match status" value="1"/>
</dbReference>
<dbReference type="Pfam" id="PF17772">
    <property type="entry name" value="zf-MYST"/>
    <property type="match status" value="1"/>
</dbReference>
<dbReference type="GO" id="GO:0006355">
    <property type="term" value="P:regulation of DNA-templated transcription"/>
    <property type="evidence" value="ECO:0007669"/>
    <property type="project" value="InterPro"/>
</dbReference>
<evidence type="ECO:0000313" key="12">
    <source>
        <dbReference type="Proteomes" id="UP000549394"/>
    </source>
</evidence>
<evidence type="ECO:0000259" key="10">
    <source>
        <dbReference type="PROSITE" id="PS51726"/>
    </source>
</evidence>
<keyword evidence="12" id="KW-1185">Reference proteome</keyword>
<keyword evidence="8" id="KW-0539">Nucleus</keyword>
<comment type="subcellular location">
    <subcellularLocation>
        <location evidence="8">Nucleus</location>
    </subcellularLocation>
</comment>
<gene>
    <name evidence="11" type="ORF">DGYR_LOCUS12386</name>
</gene>
<keyword evidence="3" id="KW-0808">Transferase</keyword>
<evidence type="ECO:0000256" key="4">
    <source>
        <dbReference type="ARBA" id="ARBA00022990"/>
    </source>
</evidence>
<dbReference type="GO" id="GO:0005634">
    <property type="term" value="C:nucleus"/>
    <property type="evidence" value="ECO:0007669"/>
    <property type="project" value="UniProtKB-SubCell"/>
</dbReference>
<evidence type="ECO:0000256" key="2">
    <source>
        <dbReference type="ARBA" id="ARBA00013184"/>
    </source>
</evidence>
<dbReference type="InterPro" id="IPR016181">
    <property type="entry name" value="Acyl_CoA_acyltransferase"/>
</dbReference>
<proteinExistence type="inferred from homology"/>
<dbReference type="Gene3D" id="2.30.30.140">
    <property type="match status" value="1"/>
</dbReference>
<dbReference type="PANTHER" id="PTHR10615:SF82">
    <property type="entry name" value="HISTONE ACETYLTRANSFERASE KAT8"/>
    <property type="match status" value="1"/>
</dbReference>
<keyword evidence="4" id="KW-0007">Acetylation</keyword>
<dbReference type="Pfam" id="PF11717">
    <property type="entry name" value="Tudor-knot"/>
    <property type="match status" value="1"/>
</dbReference>
<dbReference type="PROSITE" id="PS51726">
    <property type="entry name" value="MYST_HAT"/>
    <property type="match status" value="1"/>
</dbReference>
<evidence type="ECO:0000256" key="5">
    <source>
        <dbReference type="ARBA" id="ARBA00023015"/>
    </source>
</evidence>
<dbReference type="InterPro" id="IPR040706">
    <property type="entry name" value="Zf-MYST"/>
</dbReference>
<dbReference type="PANTHER" id="PTHR10615">
    <property type="entry name" value="HISTONE ACETYLTRANSFERASE"/>
    <property type="match status" value="1"/>
</dbReference>
<organism evidence="11 12">
    <name type="scientific">Dimorphilus gyrociliatus</name>
    <dbReference type="NCBI Taxonomy" id="2664684"/>
    <lineage>
        <taxon>Eukaryota</taxon>
        <taxon>Metazoa</taxon>
        <taxon>Spiralia</taxon>
        <taxon>Lophotrochozoa</taxon>
        <taxon>Annelida</taxon>
        <taxon>Polychaeta</taxon>
        <taxon>Polychaeta incertae sedis</taxon>
        <taxon>Dinophilidae</taxon>
        <taxon>Dimorphilus</taxon>
    </lineage>
</organism>
<comment type="caution">
    <text evidence="11">The sequence shown here is derived from an EMBL/GenBank/DDBJ whole genome shotgun (WGS) entry which is preliminary data.</text>
</comment>
<comment type="similarity">
    <text evidence="1 8">Belongs to the MYST (SAS/MOZ) family.</text>
</comment>
<evidence type="ECO:0000256" key="9">
    <source>
        <dbReference type="SAM" id="MobiDB-lite"/>
    </source>
</evidence>
<dbReference type="Pfam" id="PF01853">
    <property type="entry name" value="MOZ_SAS"/>
    <property type="match status" value="1"/>
</dbReference>
<protein>
    <recommendedName>
        <fullName evidence="2 8">Histone acetyltransferase</fullName>
        <ecNumber evidence="2 8">2.3.1.48</ecNumber>
    </recommendedName>
</protein>
<dbReference type="GO" id="GO:0044545">
    <property type="term" value="C:NSL complex"/>
    <property type="evidence" value="ECO:0007669"/>
    <property type="project" value="TreeGrafter"/>
</dbReference>
<feature type="region of interest" description="Disordered" evidence="9">
    <location>
        <begin position="1"/>
        <end position="20"/>
    </location>
</feature>
<dbReference type="Gene3D" id="3.40.630.30">
    <property type="match status" value="1"/>
</dbReference>
<feature type="compositionally biased region" description="Basic and acidic residues" evidence="9">
    <location>
        <begin position="104"/>
        <end position="119"/>
    </location>
</feature>
<dbReference type="InterPro" id="IPR050603">
    <property type="entry name" value="MYST_HAT"/>
</dbReference>
<dbReference type="InterPro" id="IPR002717">
    <property type="entry name" value="HAT_MYST-type"/>
</dbReference>
<evidence type="ECO:0000256" key="8">
    <source>
        <dbReference type="RuleBase" id="RU361211"/>
    </source>
</evidence>
<evidence type="ECO:0000256" key="3">
    <source>
        <dbReference type="ARBA" id="ARBA00022679"/>
    </source>
</evidence>
<dbReference type="InterPro" id="IPR025995">
    <property type="entry name" value="Tudor-knot"/>
</dbReference>
<evidence type="ECO:0000313" key="11">
    <source>
        <dbReference type="EMBL" id="CAD5124914.1"/>
    </source>
</evidence>
<dbReference type="InterPro" id="IPR000953">
    <property type="entry name" value="Chromo/chromo_shadow_dom"/>
</dbReference>
<accession>A0A7I8W9V4</accession>
<reference evidence="11 12" key="1">
    <citation type="submission" date="2020-08" db="EMBL/GenBank/DDBJ databases">
        <authorList>
            <person name="Hejnol A."/>
        </authorList>
    </citation>
    <scope>NUCLEOTIDE SEQUENCE [LARGE SCALE GENOMIC DNA]</scope>
</reference>
<dbReference type="InterPro" id="IPR036388">
    <property type="entry name" value="WH-like_DNA-bd_sf"/>
</dbReference>
<dbReference type="Gene3D" id="3.30.60.60">
    <property type="entry name" value="N-acetyl transferase-like"/>
    <property type="match status" value="1"/>
</dbReference>
<dbReference type="Proteomes" id="UP000549394">
    <property type="component" value="Unassembled WGS sequence"/>
</dbReference>
<dbReference type="FunFam" id="3.40.630.30:FF:000002">
    <property type="entry name" value="Histone acetyltransferase"/>
    <property type="match status" value="1"/>
</dbReference>
<dbReference type="EC" id="2.3.1.48" evidence="2 8"/>
<feature type="domain" description="MYST-type HAT" evidence="10">
    <location>
        <begin position="134"/>
        <end position="404"/>
    </location>
</feature>